<protein>
    <submittedName>
        <fullName evidence="1">Uncharacterized protein</fullName>
    </submittedName>
</protein>
<dbReference type="AlphaFoldDB" id="U4LSL5"/>
<accession>U4LSL5</accession>
<reference evidence="1 2" key="1">
    <citation type="journal article" date="2013" name="PLoS Genet.">
        <title>The genome and development-dependent transcriptomes of Pyronema confluens: a window into fungal evolution.</title>
        <authorList>
            <person name="Traeger S."/>
            <person name="Altegoer F."/>
            <person name="Freitag M."/>
            <person name="Gabaldon T."/>
            <person name="Kempken F."/>
            <person name="Kumar A."/>
            <person name="Marcet-Houben M."/>
            <person name="Poggeler S."/>
            <person name="Stajich J.E."/>
            <person name="Nowrousian M."/>
        </authorList>
    </citation>
    <scope>NUCLEOTIDE SEQUENCE [LARGE SCALE GENOMIC DNA]</scope>
    <source>
        <strain evidence="2">CBS 100304</strain>
        <tissue evidence="1">Vegetative mycelium</tissue>
    </source>
</reference>
<gene>
    <name evidence="1" type="ORF">PCON_12962</name>
</gene>
<dbReference type="EMBL" id="HF935830">
    <property type="protein sequence ID" value="CCX32330.1"/>
    <property type="molecule type" value="Genomic_DNA"/>
</dbReference>
<dbReference type="Proteomes" id="UP000018144">
    <property type="component" value="Unassembled WGS sequence"/>
</dbReference>
<keyword evidence="2" id="KW-1185">Reference proteome</keyword>
<proteinExistence type="predicted"/>
<evidence type="ECO:0000313" key="1">
    <source>
        <dbReference type="EMBL" id="CCX32330.1"/>
    </source>
</evidence>
<sequence>MCRGACRSCRVTDNMSWLRIAMIRSSVFDPEKSSPILVLHLHFFSLLSASKRLRLTQVISL</sequence>
<name>U4LSL5_PYROM</name>
<organism evidence="1 2">
    <name type="scientific">Pyronema omphalodes (strain CBS 100304)</name>
    <name type="common">Pyronema confluens</name>
    <dbReference type="NCBI Taxonomy" id="1076935"/>
    <lineage>
        <taxon>Eukaryota</taxon>
        <taxon>Fungi</taxon>
        <taxon>Dikarya</taxon>
        <taxon>Ascomycota</taxon>
        <taxon>Pezizomycotina</taxon>
        <taxon>Pezizomycetes</taxon>
        <taxon>Pezizales</taxon>
        <taxon>Pyronemataceae</taxon>
        <taxon>Pyronema</taxon>
    </lineage>
</organism>
<evidence type="ECO:0000313" key="2">
    <source>
        <dbReference type="Proteomes" id="UP000018144"/>
    </source>
</evidence>